<evidence type="ECO:0000256" key="2">
    <source>
        <dbReference type="ARBA" id="ARBA00022679"/>
    </source>
</evidence>
<dbReference type="GO" id="GO:0032259">
    <property type="term" value="P:methylation"/>
    <property type="evidence" value="ECO:0007669"/>
    <property type="project" value="UniProtKB-KW"/>
</dbReference>
<dbReference type="PANTHER" id="PTHR10259">
    <property type="entry name" value="THIOPURINE S-METHYLTRANSFERASE"/>
    <property type="match status" value="1"/>
</dbReference>
<reference evidence="4" key="1">
    <citation type="submission" date="2021-02" db="EMBL/GenBank/DDBJ databases">
        <authorList>
            <person name="Dougan E. K."/>
            <person name="Rhodes N."/>
            <person name="Thang M."/>
            <person name="Chan C."/>
        </authorList>
    </citation>
    <scope>NUCLEOTIDE SEQUENCE</scope>
</reference>
<dbReference type="PROSITE" id="PS51585">
    <property type="entry name" value="SAM_MT_TPMT"/>
    <property type="match status" value="1"/>
</dbReference>
<name>A0A813J731_POLGL</name>
<evidence type="ECO:0000313" key="4">
    <source>
        <dbReference type="EMBL" id="CAE8668159.1"/>
    </source>
</evidence>
<sequence length="270" mass="29490">MTTTTTTTSKSFISFGCHGRHNAAAGSMSRRLKKWLDLWEGDPKEDTSSLSAVSPALERHFLELTADLSHSASVLVPLCGRSFDLAWLAQQGLQVAGVECSRRAIALFAAEQGFELHAGDSGGVEGAMIAWYAGPCTLFEGDWFDATPELLGGCYDLAFDRDALMTVDPARRRQYADVLTRMLRAGTRKSRLLVLAAEFEEASVDAAVTALGPHSLSPAEIQDIFPDFSLEILSEEEAIDTGAFSRLRRAGLRSIIQRAVLLKRENFLAY</sequence>
<keyword evidence="2" id="KW-0808">Transferase</keyword>
<evidence type="ECO:0000313" key="5">
    <source>
        <dbReference type="Proteomes" id="UP000626109"/>
    </source>
</evidence>
<evidence type="ECO:0000256" key="1">
    <source>
        <dbReference type="ARBA" id="ARBA00022603"/>
    </source>
</evidence>
<dbReference type="InterPro" id="IPR008854">
    <property type="entry name" value="TPMT"/>
</dbReference>
<dbReference type="EMBL" id="CAJNNW010021557">
    <property type="protein sequence ID" value="CAE8668159.1"/>
    <property type="molecule type" value="Genomic_DNA"/>
</dbReference>
<keyword evidence="1" id="KW-0489">Methyltransferase</keyword>
<evidence type="ECO:0008006" key="6">
    <source>
        <dbReference type="Google" id="ProtNLM"/>
    </source>
</evidence>
<dbReference type="Proteomes" id="UP000626109">
    <property type="component" value="Unassembled WGS sequence"/>
</dbReference>
<dbReference type="PANTHER" id="PTHR10259:SF11">
    <property type="entry name" value="THIOPURINE S-METHYLTRANSFERASE"/>
    <property type="match status" value="1"/>
</dbReference>
<comment type="caution">
    <text evidence="4">The sequence shown here is derived from an EMBL/GenBank/DDBJ whole genome shotgun (WGS) entry which is preliminary data.</text>
</comment>
<keyword evidence="3" id="KW-0949">S-adenosyl-L-methionine</keyword>
<gene>
    <name evidence="4" type="ORF">PGLA2088_LOCUS16835</name>
</gene>
<dbReference type="Gene3D" id="3.40.50.150">
    <property type="entry name" value="Vaccinia Virus protein VP39"/>
    <property type="match status" value="1"/>
</dbReference>
<dbReference type="AlphaFoldDB" id="A0A813J731"/>
<dbReference type="SUPFAM" id="SSF53335">
    <property type="entry name" value="S-adenosyl-L-methionine-dependent methyltransferases"/>
    <property type="match status" value="1"/>
</dbReference>
<proteinExistence type="predicted"/>
<protein>
    <recommendedName>
        <fullName evidence="6">Thiopurine S-methyltransferase</fullName>
    </recommendedName>
</protein>
<dbReference type="GO" id="GO:0008119">
    <property type="term" value="F:thiopurine S-methyltransferase activity"/>
    <property type="evidence" value="ECO:0007669"/>
    <property type="project" value="TreeGrafter"/>
</dbReference>
<accession>A0A813J731</accession>
<evidence type="ECO:0000256" key="3">
    <source>
        <dbReference type="ARBA" id="ARBA00022691"/>
    </source>
</evidence>
<dbReference type="InterPro" id="IPR029063">
    <property type="entry name" value="SAM-dependent_MTases_sf"/>
</dbReference>
<dbReference type="Pfam" id="PF05724">
    <property type="entry name" value="TPMT"/>
    <property type="match status" value="1"/>
</dbReference>
<organism evidence="4 5">
    <name type="scientific">Polarella glacialis</name>
    <name type="common">Dinoflagellate</name>
    <dbReference type="NCBI Taxonomy" id="89957"/>
    <lineage>
        <taxon>Eukaryota</taxon>
        <taxon>Sar</taxon>
        <taxon>Alveolata</taxon>
        <taxon>Dinophyceae</taxon>
        <taxon>Suessiales</taxon>
        <taxon>Suessiaceae</taxon>
        <taxon>Polarella</taxon>
    </lineage>
</organism>